<evidence type="ECO:0000256" key="1">
    <source>
        <dbReference type="SAM" id="SignalP"/>
    </source>
</evidence>
<dbReference type="AlphaFoldDB" id="A0AAU9C1V4"/>
<keyword evidence="1" id="KW-0732">Signal</keyword>
<protein>
    <recommendedName>
        <fullName evidence="2">SnoaL-like domain-containing protein</fullName>
    </recommendedName>
</protein>
<feature type="chain" id="PRO_5043358721" description="SnoaL-like domain-containing protein" evidence="1">
    <location>
        <begin position="20"/>
        <end position="140"/>
    </location>
</feature>
<accession>A0AAU9C1V4</accession>
<evidence type="ECO:0000313" key="4">
    <source>
        <dbReference type="Proteomes" id="UP001321450"/>
    </source>
</evidence>
<reference evidence="4" key="1">
    <citation type="journal article" date="2024" name="Int. J. Syst. Evol. Microbiol.">
        <title>Methylomarinovum tepidoasis sp. nov., a moderately thermophilic methanotroph of the family Methylothermaceae isolated from a deep-sea hydrothermal field.</title>
        <authorList>
            <person name="Hirayama H."/>
            <person name="Takaki Y."/>
            <person name="Abe M."/>
            <person name="Miyazaki M."/>
            <person name="Uematsu K."/>
            <person name="Matsui Y."/>
            <person name="Takai K."/>
        </authorList>
    </citation>
    <scope>NUCLEOTIDE SEQUENCE [LARGE SCALE GENOMIC DNA]</scope>
    <source>
        <strain evidence="4">IN45</strain>
    </source>
</reference>
<name>A0AAU9C1V4_9GAMM</name>
<dbReference type="RefSeq" id="WP_286292545.1">
    <property type="nucleotide sequence ID" value="NZ_AP024718.1"/>
</dbReference>
<evidence type="ECO:0000259" key="2">
    <source>
        <dbReference type="Pfam" id="PF12680"/>
    </source>
</evidence>
<feature type="signal peptide" evidence="1">
    <location>
        <begin position="1"/>
        <end position="19"/>
    </location>
</feature>
<sequence length="140" mass="15799">MKKGLLAAALALGLGTAWADDVPRSVDQTVARWNQALNQGRVDELMHLYAKDAMVLLPDGKVIKDPREIRRFWEKVLAGRHGRFEVDVNDVLSAKGDTVVSTLRWTNVDGELKYAYDGVIYNVFKKQADGTWKAQAQRWN</sequence>
<dbReference type="Gene3D" id="3.10.450.50">
    <property type="match status" value="1"/>
</dbReference>
<dbReference type="Proteomes" id="UP001321450">
    <property type="component" value="Chromosome"/>
</dbReference>
<dbReference type="InterPro" id="IPR032710">
    <property type="entry name" value="NTF2-like_dom_sf"/>
</dbReference>
<feature type="domain" description="SnoaL-like" evidence="2">
    <location>
        <begin position="30"/>
        <end position="116"/>
    </location>
</feature>
<dbReference type="KEGG" id="meiy:MIN45_P2327"/>
<proteinExistence type="predicted"/>
<dbReference type="SUPFAM" id="SSF54427">
    <property type="entry name" value="NTF2-like"/>
    <property type="match status" value="1"/>
</dbReference>
<dbReference type="Pfam" id="PF12680">
    <property type="entry name" value="SnoaL_2"/>
    <property type="match status" value="1"/>
</dbReference>
<gene>
    <name evidence="3" type="ORF">MIN45_P2327</name>
</gene>
<evidence type="ECO:0000313" key="3">
    <source>
        <dbReference type="EMBL" id="BCX89953.1"/>
    </source>
</evidence>
<dbReference type="InterPro" id="IPR037401">
    <property type="entry name" value="SnoaL-like"/>
</dbReference>
<keyword evidence="4" id="KW-1185">Reference proteome</keyword>
<organism evidence="3 4">
    <name type="scientific">Methylomarinovum tepidoasis</name>
    <dbReference type="NCBI Taxonomy" id="2840183"/>
    <lineage>
        <taxon>Bacteria</taxon>
        <taxon>Pseudomonadati</taxon>
        <taxon>Pseudomonadota</taxon>
        <taxon>Gammaproteobacteria</taxon>
        <taxon>Methylococcales</taxon>
        <taxon>Methylothermaceae</taxon>
        <taxon>Methylomarinovum</taxon>
    </lineage>
</organism>
<dbReference type="CDD" id="cd00531">
    <property type="entry name" value="NTF2_like"/>
    <property type="match status" value="1"/>
</dbReference>
<dbReference type="EMBL" id="AP024718">
    <property type="protein sequence ID" value="BCX89953.1"/>
    <property type="molecule type" value="Genomic_DNA"/>
</dbReference>